<dbReference type="InterPro" id="IPR037275">
    <property type="entry name" value="Znf_CTCHY_sf"/>
</dbReference>
<keyword evidence="1" id="KW-0479">Metal-binding</keyword>
<dbReference type="SUPFAM" id="SSF57850">
    <property type="entry name" value="RING/U-box"/>
    <property type="match status" value="1"/>
</dbReference>
<dbReference type="InterPro" id="IPR039512">
    <property type="entry name" value="RCHY1_zinc-ribbon"/>
</dbReference>
<feature type="domain" description="RING-type" evidence="5">
    <location>
        <begin position="214"/>
        <end position="257"/>
    </location>
</feature>
<evidence type="ECO:0000256" key="3">
    <source>
        <dbReference type="ARBA" id="ARBA00022833"/>
    </source>
</evidence>
<dbReference type="Pfam" id="PF14599">
    <property type="entry name" value="zinc_ribbon_6"/>
    <property type="match status" value="1"/>
</dbReference>
<dbReference type="GO" id="GO:0005634">
    <property type="term" value="C:nucleus"/>
    <property type="evidence" value="ECO:0007669"/>
    <property type="project" value="TreeGrafter"/>
</dbReference>
<sequence>MAIKHSESEQSVLEDMQHIACKRKEMEAVNSEESNQDCMPAEELTDSTKTAEVLEKGFMQYGCSHYQRRCRIRAPCCNEIFDCRHCHNEAKNSIIVDQKHRHDIPRHEVRQYPFNTDEVLLVKYFQVICSLCGTEQEVGQVCINCGVCMAKYFCEACKLFDDDTSKKQYHCDGCGICRIGGRENFFHCSKCGCCYSMLLKNSHPCVEGAMHHDCPVCFEYLFESRNDVTVLPCGHTIHKYCLKEMRDHLQYACPLCSKSVCDMSKVWEKIDMEIAATPMPEPYQNKMVWILCNDCGKTSKVQFHVVAQKCLNCKSYNTRQTRG</sequence>
<dbReference type="GO" id="GO:0008270">
    <property type="term" value="F:zinc ion binding"/>
    <property type="evidence" value="ECO:0007669"/>
    <property type="project" value="UniProtKB-KW"/>
</dbReference>
<dbReference type="Gene3D" id="3.30.40.10">
    <property type="entry name" value="Zinc/RING finger domain, C3HC4 (zinc finger)"/>
    <property type="match status" value="1"/>
</dbReference>
<evidence type="ECO:0000259" key="5">
    <source>
        <dbReference type="PROSITE" id="PS50089"/>
    </source>
</evidence>
<reference evidence="8" key="1">
    <citation type="submission" date="2018-02" db="EMBL/GenBank/DDBJ databases">
        <authorList>
            <person name="Cohen D.B."/>
            <person name="Kent A.D."/>
        </authorList>
    </citation>
    <scope>NUCLEOTIDE SEQUENCE</scope>
</reference>
<dbReference type="AlphaFoldDB" id="A0A2N9ERI7"/>
<evidence type="ECO:0000256" key="1">
    <source>
        <dbReference type="ARBA" id="ARBA00022723"/>
    </source>
</evidence>
<dbReference type="InterPro" id="IPR017921">
    <property type="entry name" value="Znf_CTCHY"/>
</dbReference>
<keyword evidence="3" id="KW-0862">Zinc</keyword>
<evidence type="ECO:0000259" key="7">
    <source>
        <dbReference type="PROSITE" id="PS51270"/>
    </source>
</evidence>
<evidence type="ECO:0000256" key="4">
    <source>
        <dbReference type="PROSITE-ProRule" id="PRU00601"/>
    </source>
</evidence>
<evidence type="ECO:0000256" key="2">
    <source>
        <dbReference type="ARBA" id="ARBA00022771"/>
    </source>
</evidence>
<dbReference type="GO" id="GO:0016567">
    <property type="term" value="P:protein ubiquitination"/>
    <property type="evidence" value="ECO:0007669"/>
    <property type="project" value="TreeGrafter"/>
</dbReference>
<dbReference type="GO" id="GO:0061630">
    <property type="term" value="F:ubiquitin protein ligase activity"/>
    <property type="evidence" value="ECO:0007669"/>
    <property type="project" value="TreeGrafter"/>
</dbReference>
<dbReference type="PROSITE" id="PS50089">
    <property type="entry name" value="ZF_RING_2"/>
    <property type="match status" value="1"/>
</dbReference>
<dbReference type="SUPFAM" id="SSF161245">
    <property type="entry name" value="Zinc hairpin stack"/>
    <property type="match status" value="1"/>
</dbReference>
<dbReference type="EMBL" id="OIVN01003486">
    <property type="protein sequence ID" value="SPD11603.1"/>
    <property type="molecule type" value="Genomic_DNA"/>
</dbReference>
<dbReference type="PROSITE" id="PS51266">
    <property type="entry name" value="ZF_CHY"/>
    <property type="match status" value="1"/>
</dbReference>
<dbReference type="PANTHER" id="PTHR21319">
    <property type="entry name" value="RING FINGER AND CHY ZINC FINGER DOMAIN-CONTAINING PROTEIN 1"/>
    <property type="match status" value="1"/>
</dbReference>
<dbReference type="InterPro" id="IPR037274">
    <property type="entry name" value="Znf_CHY_sf"/>
</dbReference>
<dbReference type="InterPro" id="IPR001841">
    <property type="entry name" value="Znf_RING"/>
</dbReference>
<feature type="domain" description="CTCHY-type" evidence="7">
    <location>
        <begin position="149"/>
        <end position="213"/>
    </location>
</feature>
<dbReference type="InterPro" id="IPR008913">
    <property type="entry name" value="Znf_CHY"/>
</dbReference>
<keyword evidence="2 4" id="KW-0863">Zinc-finger</keyword>
<dbReference type="SMART" id="SM00184">
    <property type="entry name" value="RING"/>
    <property type="match status" value="1"/>
</dbReference>
<dbReference type="GO" id="GO:0006511">
    <property type="term" value="P:ubiquitin-dependent protein catabolic process"/>
    <property type="evidence" value="ECO:0007669"/>
    <property type="project" value="TreeGrafter"/>
</dbReference>
<dbReference type="PROSITE" id="PS51270">
    <property type="entry name" value="ZF_CTCHY"/>
    <property type="match status" value="1"/>
</dbReference>
<accession>A0A2N9ERI7</accession>
<dbReference type="Pfam" id="PF13639">
    <property type="entry name" value="zf-RING_2"/>
    <property type="match status" value="1"/>
</dbReference>
<evidence type="ECO:0000259" key="6">
    <source>
        <dbReference type="PROSITE" id="PS51266"/>
    </source>
</evidence>
<dbReference type="Gene3D" id="2.20.28.10">
    <property type="match status" value="1"/>
</dbReference>
<proteinExistence type="predicted"/>
<dbReference type="PANTHER" id="PTHR21319:SF53">
    <property type="entry name" value="RING FINGER AND CHY ZINC FINGER DOMAIN-CONTAINING PROTEIN 1"/>
    <property type="match status" value="1"/>
</dbReference>
<evidence type="ECO:0000313" key="9">
    <source>
        <dbReference type="EMBL" id="SPD11603.1"/>
    </source>
</evidence>
<dbReference type="Pfam" id="PF05495">
    <property type="entry name" value="zf-CHY"/>
    <property type="match status" value="1"/>
</dbReference>
<dbReference type="SUPFAM" id="SSF161219">
    <property type="entry name" value="CHY zinc finger-like"/>
    <property type="match status" value="1"/>
</dbReference>
<protein>
    <submittedName>
        <fullName evidence="8">Uncharacterized protein</fullName>
    </submittedName>
</protein>
<organism evidence="8">
    <name type="scientific">Fagus sylvatica</name>
    <name type="common">Beechnut</name>
    <dbReference type="NCBI Taxonomy" id="28930"/>
    <lineage>
        <taxon>Eukaryota</taxon>
        <taxon>Viridiplantae</taxon>
        <taxon>Streptophyta</taxon>
        <taxon>Embryophyta</taxon>
        <taxon>Tracheophyta</taxon>
        <taxon>Spermatophyta</taxon>
        <taxon>Magnoliopsida</taxon>
        <taxon>eudicotyledons</taxon>
        <taxon>Gunneridae</taxon>
        <taxon>Pentapetalae</taxon>
        <taxon>rosids</taxon>
        <taxon>fabids</taxon>
        <taxon>Fagales</taxon>
        <taxon>Fagaceae</taxon>
        <taxon>Fagus</taxon>
    </lineage>
</organism>
<name>A0A2N9ERI7_FAGSY</name>
<feature type="domain" description="CHY-type" evidence="6">
    <location>
        <begin position="56"/>
        <end position="147"/>
    </location>
</feature>
<dbReference type="InterPro" id="IPR013083">
    <property type="entry name" value="Znf_RING/FYVE/PHD"/>
</dbReference>
<gene>
    <name evidence="9" type="ORF">FSB_LOCUS39485</name>
    <name evidence="8" type="ORF">FSB_LOCUS5275</name>
</gene>
<evidence type="ECO:0000313" key="8">
    <source>
        <dbReference type="EMBL" id="SPC77393.1"/>
    </source>
</evidence>
<dbReference type="CDD" id="cd16464">
    <property type="entry name" value="RING-H2_Pirh2-like"/>
    <property type="match status" value="1"/>
</dbReference>
<dbReference type="EMBL" id="OIVN01000269">
    <property type="protein sequence ID" value="SPC77393.1"/>
    <property type="molecule type" value="Genomic_DNA"/>
</dbReference>